<evidence type="ECO:0000313" key="2">
    <source>
        <dbReference type="EMBL" id="QWG06284.1"/>
    </source>
</evidence>
<dbReference type="PROSITE" id="PS51257">
    <property type="entry name" value="PROKAR_LIPOPROTEIN"/>
    <property type="match status" value="1"/>
</dbReference>
<keyword evidence="1" id="KW-0732">Signal</keyword>
<feature type="signal peptide" evidence="1">
    <location>
        <begin position="1"/>
        <end position="18"/>
    </location>
</feature>
<accession>A0ABX8GSA1</accession>
<organism evidence="2 3">
    <name type="scientific">Flammeovirga kamogawensis</name>
    <dbReference type="NCBI Taxonomy" id="373891"/>
    <lineage>
        <taxon>Bacteria</taxon>
        <taxon>Pseudomonadati</taxon>
        <taxon>Bacteroidota</taxon>
        <taxon>Cytophagia</taxon>
        <taxon>Cytophagales</taxon>
        <taxon>Flammeovirgaceae</taxon>
        <taxon>Flammeovirga</taxon>
    </lineage>
</organism>
<sequence>MRNLLSNLLLFFTIISFASCNSNDIVEPNFPTQDAIDYHYYITTSGRTENKQLVNVYNTEKSEKLEDLKLFSIGENQLISVYLQDGNKIDITTETEGGNLYDIIYAYGISIEDLGYHVKRYFDKNDDAIFLKTSIKVVHEIITD</sequence>
<reference evidence="2 3" key="1">
    <citation type="submission" date="2021-05" db="EMBL/GenBank/DDBJ databases">
        <title>Comparative genomic studies on the polysaccharide-degrading batcterial strains of the Flammeovirga genus.</title>
        <authorList>
            <person name="Zewei F."/>
            <person name="Zheng Z."/>
            <person name="Yu L."/>
            <person name="Ruyue G."/>
            <person name="Yanhong M."/>
            <person name="Yuanyuan C."/>
            <person name="Jingyan G."/>
            <person name="Wenjun H."/>
        </authorList>
    </citation>
    <scope>NUCLEOTIDE SEQUENCE [LARGE SCALE GENOMIC DNA]</scope>
    <source>
        <strain evidence="2 3">YS10</strain>
    </source>
</reference>
<gene>
    <name evidence="2" type="ORF">KM029_13180</name>
</gene>
<evidence type="ECO:0008006" key="4">
    <source>
        <dbReference type="Google" id="ProtNLM"/>
    </source>
</evidence>
<dbReference type="EMBL" id="CP076128">
    <property type="protein sequence ID" value="QWG06284.1"/>
    <property type="molecule type" value="Genomic_DNA"/>
</dbReference>
<protein>
    <recommendedName>
        <fullName evidence="4">Peptidylprolyl isomerase</fullName>
    </recommendedName>
</protein>
<evidence type="ECO:0000313" key="3">
    <source>
        <dbReference type="Proteomes" id="UP000682802"/>
    </source>
</evidence>
<dbReference type="RefSeq" id="WP_144073707.1">
    <property type="nucleotide sequence ID" value="NZ_CP076128.1"/>
</dbReference>
<keyword evidence="3" id="KW-1185">Reference proteome</keyword>
<evidence type="ECO:0000256" key="1">
    <source>
        <dbReference type="SAM" id="SignalP"/>
    </source>
</evidence>
<feature type="chain" id="PRO_5046366374" description="Peptidylprolyl isomerase" evidence="1">
    <location>
        <begin position="19"/>
        <end position="144"/>
    </location>
</feature>
<name>A0ABX8GSA1_9BACT</name>
<proteinExistence type="predicted"/>
<dbReference type="Proteomes" id="UP000682802">
    <property type="component" value="Chromosome 1"/>
</dbReference>